<evidence type="ECO:0000313" key="1">
    <source>
        <dbReference type="EMBL" id="KAI3715097.1"/>
    </source>
</evidence>
<proteinExistence type="predicted"/>
<keyword evidence="2" id="KW-1185">Reference proteome</keyword>
<sequence>MQERNRVGSDKKHQLRILAVQSSGCGEEEDVGDDKFTIPVGEIDEIGFGLHSELKFGQVPLLRCSDAVRDGFEAEKRASHKEHPVLAATWGGAGGFDGGAGEED</sequence>
<dbReference type="EMBL" id="CM042053">
    <property type="protein sequence ID" value="KAI3715097.1"/>
    <property type="molecule type" value="Genomic_DNA"/>
</dbReference>
<dbReference type="Proteomes" id="UP001055879">
    <property type="component" value="Linkage Group LG07"/>
</dbReference>
<accession>A0ACB9AY62</accession>
<protein>
    <submittedName>
        <fullName evidence="1">Uncharacterized protein</fullName>
    </submittedName>
</protein>
<reference evidence="1 2" key="2">
    <citation type="journal article" date="2022" name="Mol. Ecol. Resour.">
        <title>The genomes of chicory, endive, great burdock and yacon provide insights into Asteraceae paleo-polyploidization history and plant inulin production.</title>
        <authorList>
            <person name="Fan W."/>
            <person name="Wang S."/>
            <person name="Wang H."/>
            <person name="Wang A."/>
            <person name="Jiang F."/>
            <person name="Liu H."/>
            <person name="Zhao H."/>
            <person name="Xu D."/>
            <person name="Zhang Y."/>
        </authorList>
    </citation>
    <scope>NUCLEOTIDE SEQUENCE [LARGE SCALE GENOMIC DNA]</scope>
    <source>
        <strain evidence="2">cv. Niubang</strain>
    </source>
</reference>
<name>A0ACB9AY62_ARCLA</name>
<comment type="caution">
    <text evidence="1">The sequence shown here is derived from an EMBL/GenBank/DDBJ whole genome shotgun (WGS) entry which is preliminary data.</text>
</comment>
<gene>
    <name evidence="1" type="ORF">L6452_22064</name>
</gene>
<organism evidence="1 2">
    <name type="scientific">Arctium lappa</name>
    <name type="common">Greater burdock</name>
    <name type="synonym">Lappa major</name>
    <dbReference type="NCBI Taxonomy" id="4217"/>
    <lineage>
        <taxon>Eukaryota</taxon>
        <taxon>Viridiplantae</taxon>
        <taxon>Streptophyta</taxon>
        <taxon>Embryophyta</taxon>
        <taxon>Tracheophyta</taxon>
        <taxon>Spermatophyta</taxon>
        <taxon>Magnoliopsida</taxon>
        <taxon>eudicotyledons</taxon>
        <taxon>Gunneridae</taxon>
        <taxon>Pentapetalae</taxon>
        <taxon>asterids</taxon>
        <taxon>campanulids</taxon>
        <taxon>Asterales</taxon>
        <taxon>Asteraceae</taxon>
        <taxon>Carduoideae</taxon>
        <taxon>Cardueae</taxon>
        <taxon>Arctiinae</taxon>
        <taxon>Arctium</taxon>
    </lineage>
</organism>
<reference evidence="2" key="1">
    <citation type="journal article" date="2022" name="Mol. Ecol. Resour.">
        <title>The genomes of chicory, endive, great burdock and yacon provide insights into Asteraceae palaeo-polyploidization history and plant inulin production.</title>
        <authorList>
            <person name="Fan W."/>
            <person name="Wang S."/>
            <person name="Wang H."/>
            <person name="Wang A."/>
            <person name="Jiang F."/>
            <person name="Liu H."/>
            <person name="Zhao H."/>
            <person name="Xu D."/>
            <person name="Zhang Y."/>
        </authorList>
    </citation>
    <scope>NUCLEOTIDE SEQUENCE [LARGE SCALE GENOMIC DNA]</scope>
    <source>
        <strain evidence="2">cv. Niubang</strain>
    </source>
</reference>
<evidence type="ECO:0000313" key="2">
    <source>
        <dbReference type="Proteomes" id="UP001055879"/>
    </source>
</evidence>